<protein>
    <submittedName>
        <fullName evidence="1">Bacteriophage SPP1, head-tail adaptor</fullName>
    </submittedName>
</protein>
<organism evidence="1">
    <name type="scientific">uncultured Caudovirales phage</name>
    <dbReference type="NCBI Taxonomy" id="2100421"/>
    <lineage>
        <taxon>Viruses</taxon>
        <taxon>Duplodnaviria</taxon>
        <taxon>Heunggongvirae</taxon>
        <taxon>Uroviricota</taxon>
        <taxon>Caudoviricetes</taxon>
        <taxon>Peduoviridae</taxon>
        <taxon>Maltschvirus</taxon>
        <taxon>Maltschvirus maltsch</taxon>
    </lineage>
</organism>
<dbReference type="InterPro" id="IPR008767">
    <property type="entry name" value="Phage_SPP1_head-tail_adaptor"/>
</dbReference>
<gene>
    <name evidence="1" type="ORF">UFOVP778_39</name>
</gene>
<dbReference type="Gene3D" id="2.40.10.270">
    <property type="entry name" value="Bacteriophage SPP1 head-tail adaptor protein"/>
    <property type="match status" value="1"/>
</dbReference>
<name>A0A6J5NZE0_9CAUD</name>
<proteinExistence type="predicted"/>
<reference evidence="1" key="1">
    <citation type="submission" date="2020-04" db="EMBL/GenBank/DDBJ databases">
        <authorList>
            <person name="Chiriac C."/>
            <person name="Salcher M."/>
            <person name="Ghai R."/>
            <person name="Kavagutti S V."/>
        </authorList>
    </citation>
    <scope>NUCLEOTIDE SEQUENCE</scope>
</reference>
<accession>A0A6J5NZE0</accession>
<evidence type="ECO:0000313" key="1">
    <source>
        <dbReference type="EMBL" id="CAB4162275.1"/>
    </source>
</evidence>
<sequence length="193" mass="22542">MYKLNRRITIFRYTTAKNEFGGLIAVETGNWTKWAEARDRQGLPRNDYQQREWTYDQVFIMRYETERPTRSNDVINYENEFYKINSVQIRNEGNKEWEYIQAIKLDESINSDAPMDLNTIQVYNYTGIGGETTFTYGGFIGRHVFNAFKDGVQYVIRTGGVPVGKEVLYNDNTGELTWGIPFEDGEVATILFY</sequence>
<dbReference type="EMBL" id="LR796733">
    <property type="protein sequence ID" value="CAB4162275.1"/>
    <property type="molecule type" value="Genomic_DNA"/>
</dbReference>
<dbReference type="InterPro" id="IPR038666">
    <property type="entry name" value="SSP1_head-tail_sf"/>
</dbReference>
<dbReference type="Pfam" id="PF05521">
    <property type="entry name" value="Phage_HCP"/>
    <property type="match status" value="1"/>
</dbReference>